<dbReference type="Proteomes" id="UP000789326">
    <property type="component" value="Unassembled WGS sequence"/>
</dbReference>
<gene>
    <name evidence="2" type="ORF">SRABI133_01531</name>
</gene>
<feature type="transmembrane region" description="Helical" evidence="1">
    <location>
        <begin position="6"/>
        <end position="24"/>
    </location>
</feature>
<reference evidence="2" key="1">
    <citation type="submission" date="2021-11" db="EMBL/GenBank/DDBJ databases">
        <authorList>
            <person name="Bulgarelli D."/>
        </authorList>
    </citation>
    <scope>NUCLEOTIDE SEQUENCE</scope>
    <source>
        <strain evidence="2">Bi133</strain>
    </source>
</reference>
<keyword evidence="1" id="KW-1133">Transmembrane helix</keyword>
<evidence type="ECO:0000313" key="2">
    <source>
        <dbReference type="EMBL" id="CAH0185397.1"/>
    </source>
</evidence>
<evidence type="ECO:0000256" key="1">
    <source>
        <dbReference type="SAM" id="Phobius"/>
    </source>
</evidence>
<feature type="transmembrane region" description="Helical" evidence="1">
    <location>
        <begin position="63"/>
        <end position="82"/>
    </location>
</feature>
<dbReference type="AlphaFoldDB" id="A0A9W4KWQ4"/>
<name>A0A9W4KWQ4_9BACI</name>
<keyword evidence="1" id="KW-0472">Membrane</keyword>
<dbReference type="EMBL" id="CAKKMG010000014">
    <property type="protein sequence ID" value="CAH0185397.1"/>
    <property type="molecule type" value="Genomic_DNA"/>
</dbReference>
<comment type="caution">
    <text evidence="2">The sequence shown here is derived from an EMBL/GenBank/DDBJ whole genome shotgun (WGS) entry which is preliminary data.</text>
</comment>
<feature type="transmembrane region" description="Helical" evidence="1">
    <location>
        <begin position="36"/>
        <end position="57"/>
    </location>
</feature>
<proteinExistence type="predicted"/>
<evidence type="ECO:0008006" key="4">
    <source>
        <dbReference type="Google" id="ProtNLM"/>
    </source>
</evidence>
<sequence>MDNEVMQQVLIFTTILAPIVAAMVQVVKQTVSLPNNVLPILSLVVGLGVGSVAFPFTDMDIVLRLWAGAFAGLGGTGLYELVAKREGTSK</sequence>
<dbReference type="Pfam" id="PF06946">
    <property type="entry name" value="Phage_holin_5_1"/>
    <property type="match status" value="1"/>
</dbReference>
<dbReference type="InterPro" id="IPR009708">
    <property type="entry name" value="Phage_A118_holin/antiholin"/>
</dbReference>
<accession>A0A9W4KWQ4</accession>
<keyword evidence="1" id="KW-0812">Transmembrane</keyword>
<organism evidence="2 3">
    <name type="scientific">Peribacillus simplex</name>
    <dbReference type="NCBI Taxonomy" id="1478"/>
    <lineage>
        <taxon>Bacteria</taxon>
        <taxon>Bacillati</taxon>
        <taxon>Bacillota</taxon>
        <taxon>Bacilli</taxon>
        <taxon>Bacillales</taxon>
        <taxon>Bacillaceae</taxon>
        <taxon>Peribacillus</taxon>
    </lineage>
</organism>
<evidence type="ECO:0000313" key="3">
    <source>
        <dbReference type="Proteomes" id="UP000789326"/>
    </source>
</evidence>
<protein>
    <recommendedName>
        <fullName evidence="4">Holin</fullName>
    </recommendedName>
</protein>